<protein>
    <submittedName>
        <fullName evidence="1">Exosome component 8</fullName>
    </submittedName>
</protein>
<dbReference type="EMBL" id="JACASF010000009">
    <property type="protein sequence ID" value="KAF6460287.1"/>
    <property type="molecule type" value="Genomic_DNA"/>
</dbReference>
<gene>
    <name evidence="1" type="ORF">HJG59_004714</name>
</gene>
<dbReference type="InterPro" id="IPR036345">
    <property type="entry name" value="ExoRNase_PH_dom2_sf"/>
</dbReference>
<evidence type="ECO:0000313" key="2">
    <source>
        <dbReference type="Proteomes" id="UP000550707"/>
    </source>
</evidence>
<dbReference type="AlphaFoldDB" id="A0A7J8GK37"/>
<comment type="caution">
    <text evidence="1">The sequence shown here is derived from an EMBL/GenBank/DDBJ whole genome shotgun (WGS) entry which is preliminary data.</text>
</comment>
<accession>A0A7J8GK37</accession>
<evidence type="ECO:0000313" key="1">
    <source>
        <dbReference type="EMBL" id="KAF6460287.1"/>
    </source>
</evidence>
<dbReference type="Proteomes" id="UP000550707">
    <property type="component" value="Unassembled WGS sequence"/>
</dbReference>
<dbReference type="InterPro" id="IPR027408">
    <property type="entry name" value="PNPase/RNase_PH_dom_sf"/>
</dbReference>
<sequence>MDEDGKLCCLHKPGGSGLTGAKLQDCMSRAALRHREVKKLTDEVMKSMNPK</sequence>
<organism evidence="1 2">
    <name type="scientific">Molossus molossus</name>
    <name type="common">Pallas' mastiff bat</name>
    <name type="synonym">Vespertilio molossus</name>
    <dbReference type="NCBI Taxonomy" id="27622"/>
    <lineage>
        <taxon>Eukaryota</taxon>
        <taxon>Metazoa</taxon>
        <taxon>Chordata</taxon>
        <taxon>Craniata</taxon>
        <taxon>Vertebrata</taxon>
        <taxon>Euteleostomi</taxon>
        <taxon>Mammalia</taxon>
        <taxon>Eutheria</taxon>
        <taxon>Laurasiatheria</taxon>
        <taxon>Chiroptera</taxon>
        <taxon>Yangochiroptera</taxon>
        <taxon>Molossidae</taxon>
        <taxon>Molossus</taxon>
    </lineage>
</organism>
<proteinExistence type="predicted"/>
<dbReference type="SUPFAM" id="SSF55666">
    <property type="entry name" value="Ribonuclease PH domain 2-like"/>
    <property type="match status" value="1"/>
</dbReference>
<dbReference type="Gene3D" id="3.30.230.70">
    <property type="entry name" value="GHMP Kinase, N-terminal domain"/>
    <property type="match status" value="1"/>
</dbReference>
<keyword evidence="2" id="KW-1185">Reference proteome</keyword>
<reference evidence="1 2" key="1">
    <citation type="journal article" date="2020" name="Nature">
        <title>Six reference-quality genomes reveal evolution of bat adaptations.</title>
        <authorList>
            <person name="Jebb D."/>
            <person name="Huang Z."/>
            <person name="Pippel M."/>
            <person name="Hughes G.M."/>
            <person name="Lavrichenko K."/>
            <person name="Devanna P."/>
            <person name="Winkler S."/>
            <person name="Jermiin L.S."/>
            <person name="Skirmuntt E.C."/>
            <person name="Katzourakis A."/>
            <person name="Burkitt-Gray L."/>
            <person name="Ray D.A."/>
            <person name="Sullivan K.A.M."/>
            <person name="Roscito J.G."/>
            <person name="Kirilenko B.M."/>
            <person name="Davalos L.M."/>
            <person name="Corthals A.P."/>
            <person name="Power M.L."/>
            <person name="Jones G."/>
            <person name="Ransome R.D."/>
            <person name="Dechmann D.K.N."/>
            <person name="Locatelli A.G."/>
            <person name="Puechmaille S.J."/>
            <person name="Fedrigo O."/>
            <person name="Jarvis E.D."/>
            <person name="Hiller M."/>
            <person name="Vernes S.C."/>
            <person name="Myers E.W."/>
            <person name="Teeling E.C."/>
        </authorList>
    </citation>
    <scope>NUCLEOTIDE SEQUENCE [LARGE SCALE GENOMIC DNA]</scope>
    <source>
        <strain evidence="1">MMolMol1</strain>
        <tissue evidence="1">Muscle</tissue>
    </source>
</reference>
<name>A0A7J8GK37_MOLMO</name>